<gene>
    <name evidence="2" type="ORF">KCU76_g18692</name>
</gene>
<keyword evidence="1" id="KW-0472">Membrane</keyword>
<dbReference type="Proteomes" id="UP000779574">
    <property type="component" value="Unassembled WGS sequence"/>
</dbReference>
<proteinExistence type="predicted"/>
<protein>
    <submittedName>
        <fullName evidence="2">Uncharacterized protein</fullName>
    </submittedName>
</protein>
<reference evidence="2" key="1">
    <citation type="journal article" date="2021" name="J Fungi (Basel)">
        <title>Virulence traits and population genomics of the black yeast Aureobasidium melanogenum.</title>
        <authorList>
            <person name="Cernosa A."/>
            <person name="Sun X."/>
            <person name="Gostincar C."/>
            <person name="Fang C."/>
            <person name="Gunde-Cimerman N."/>
            <person name="Song Z."/>
        </authorList>
    </citation>
    <scope>NUCLEOTIDE SEQUENCE</scope>
    <source>
        <strain evidence="2">EXF-9911</strain>
    </source>
</reference>
<evidence type="ECO:0000256" key="1">
    <source>
        <dbReference type="SAM" id="Phobius"/>
    </source>
</evidence>
<sequence length="73" mass="8081">MRPTLALRNLRSIRATFQRPEAQSFLNSTFSPATQTMLAKRVGWTVVWYGAAVTGVLGWPLITSKLVYGNIAV</sequence>
<keyword evidence="1" id="KW-0812">Transmembrane</keyword>
<dbReference type="OrthoDB" id="3818978at2759"/>
<reference evidence="2" key="2">
    <citation type="submission" date="2021-08" db="EMBL/GenBank/DDBJ databases">
        <authorList>
            <person name="Gostincar C."/>
            <person name="Sun X."/>
            <person name="Song Z."/>
            <person name="Gunde-Cimerman N."/>
        </authorList>
    </citation>
    <scope>NUCLEOTIDE SEQUENCE</scope>
    <source>
        <strain evidence="2">EXF-9911</strain>
    </source>
</reference>
<keyword evidence="1" id="KW-1133">Transmembrane helix</keyword>
<feature type="non-terminal residue" evidence="2">
    <location>
        <position position="1"/>
    </location>
</feature>
<comment type="caution">
    <text evidence="2">The sequence shown here is derived from an EMBL/GenBank/DDBJ whole genome shotgun (WGS) entry which is preliminary data.</text>
</comment>
<organism evidence="2 3">
    <name type="scientific">Aureobasidium melanogenum</name>
    <name type="common">Aureobasidium pullulans var. melanogenum</name>
    <dbReference type="NCBI Taxonomy" id="46634"/>
    <lineage>
        <taxon>Eukaryota</taxon>
        <taxon>Fungi</taxon>
        <taxon>Dikarya</taxon>
        <taxon>Ascomycota</taxon>
        <taxon>Pezizomycotina</taxon>
        <taxon>Dothideomycetes</taxon>
        <taxon>Dothideomycetidae</taxon>
        <taxon>Dothideales</taxon>
        <taxon>Saccotheciaceae</taxon>
        <taxon>Aureobasidium</taxon>
    </lineage>
</organism>
<name>A0A9P8DXE6_AURME</name>
<evidence type="ECO:0000313" key="2">
    <source>
        <dbReference type="EMBL" id="KAG9664328.1"/>
    </source>
</evidence>
<accession>A0A9P8DXE6</accession>
<dbReference type="AlphaFoldDB" id="A0A9P8DXE6"/>
<dbReference type="EMBL" id="JAHFXF010001700">
    <property type="protein sequence ID" value="KAG9664328.1"/>
    <property type="molecule type" value="Genomic_DNA"/>
</dbReference>
<feature type="transmembrane region" description="Helical" evidence="1">
    <location>
        <begin position="46"/>
        <end position="68"/>
    </location>
</feature>
<evidence type="ECO:0000313" key="3">
    <source>
        <dbReference type="Proteomes" id="UP000779574"/>
    </source>
</evidence>